<dbReference type="InterPro" id="IPR027417">
    <property type="entry name" value="P-loop_NTPase"/>
</dbReference>
<evidence type="ECO:0000313" key="5">
    <source>
        <dbReference type="EnsemblProtists" id="EOD19763"/>
    </source>
</evidence>
<dbReference type="GO" id="GO:0006000">
    <property type="term" value="P:fructose metabolic process"/>
    <property type="evidence" value="ECO:0007669"/>
    <property type="project" value="InterPro"/>
</dbReference>
<dbReference type="KEGG" id="ehx:EMIHUDRAFT_117848"/>
<reference evidence="5" key="2">
    <citation type="submission" date="2024-10" db="UniProtKB">
        <authorList>
            <consortium name="EnsemblProtists"/>
        </authorList>
    </citation>
    <scope>IDENTIFICATION</scope>
</reference>
<dbReference type="Gene3D" id="3.40.50.300">
    <property type="entry name" value="P-loop containing nucleotide triphosphate hydrolases"/>
    <property type="match status" value="1"/>
</dbReference>
<dbReference type="GO" id="GO:0003873">
    <property type="term" value="F:6-phosphofructo-2-kinase activity"/>
    <property type="evidence" value="ECO:0007669"/>
    <property type="project" value="InterPro"/>
</dbReference>
<dbReference type="Pfam" id="PF00300">
    <property type="entry name" value="His_Phos_1"/>
    <property type="match status" value="1"/>
</dbReference>
<dbReference type="EnsemblProtists" id="EOD19763">
    <property type="protein sequence ID" value="EOD19763"/>
    <property type="gene ID" value="EMIHUDRAFT_117848"/>
</dbReference>
<dbReference type="SUPFAM" id="SSF53254">
    <property type="entry name" value="Phosphoglycerate mutase-like"/>
    <property type="match status" value="1"/>
</dbReference>
<feature type="domain" description="6-phosphofructo-2-kinase" evidence="4">
    <location>
        <begin position="39"/>
        <end position="266"/>
    </location>
</feature>
<reference evidence="6" key="1">
    <citation type="journal article" date="2013" name="Nature">
        <title>Pan genome of the phytoplankton Emiliania underpins its global distribution.</title>
        <authorList>
            <person name="Read B.A."/>
            <person name="Kegel J."/>
            <person name="Klute M.J."/>
            <person name="Kuo A."/>
            <person name="Lefebvre S.C."/>
            <person name="Maumus F."/>
            <person name="Mayer C."/>
            <person name="Miller J."/>
            <person name="Monier A."/>
            <person name="Salamov A."/>
            <person name="Young J."/>
            <person name="Aguilar M."/>
            <person name="Claverie J.M."/>
            <person name="Frickenhaus S."/>
            <person name="Gonzalez K."/>
            <person name="Herman E.K."/>
            <person name="Lin Y.C."/>
            <person name="Napier J."/>
            <person name="Ogata H."/>
            <person name="Sarno A.F."/>
            <person name="Shmutz J."/>
            <person name="Schroeder D."/>
            <person name="de Vargas C."/>
            <person name="Verret F."/>
            <person name="von Dassow P."/>
            <person name="Valentin K."/>
            <person name="Van de Peer Y."/>
            <person name="Wheeler G."/>
            <person name="Dacks J.B."/>
            <person name="Delwiche C.F."/>
            <person name="Dyhrman S.T."/>
            <person name="Glockner G."/>
            <person name="John U."/>
            <person name="Richards T."/>
            <person name="Worden A.Z."/>
            <person name="Zhang X."/>
            <person name="Grigoriev I.V."/>
            <person name="Allen A.E."/>
            <person name="Bidle K."/>
            <person name="Borodovsky M."/>
            <person name="Bowler C."/>
            <person name="Brownlee C."/>
            <person name="Cock J.M."/>
            <person name="Elias M."/>
            <person name="Gladyshev V.N."/>
            <person name="Groth M."/>
            <person name="Guda C."/>
            <person name="Hadaegh A."/>
            <person name="Iglesias-Rodriguez M.D."/>
            <person name="Jenkins J."/>
            <person name="Jones B.M."/>
            <person name="Lawson T."/>
            <person name="Leese F."/>
            <person name="Lindquist E."/>
            <person name="Lobanov A."/>
            <person name="Lomsadze A."/>
            <person name="Malik S.B."/>
            <person name="Marsh M.E."/>
            <person name="Mackinder L."/>
            <person name="Mock T."/>
            <person name="Mueller-Roeber B."/>
            <person name="Pagarete A."/>
            <person name="Parker M."/>
            <person name="Probert I."/>
            <person name="Quesneville H."/>
            <person name="Raines C."/>
            <person name="Rensing S.A."/>
            <person name="Riano-Pachon D.M."/>
            <person name="Richier S."/>
            <person name="Rokitta S."/>
            <person name="Shiraiwa Y."/>
            <person name="Soanes D.M."/>
            <person name="van der Giezen M."/>
            <person name="Wahlund T.M."/>
            <person name="Williams B."/>
            <person name="Wilson W."/>
            <person name="Wolfe G."/>
            <person name="Wurch L.L."/>
        </authorList>
    </citation>
    <scope>NUCLEOTIDE SEQUENCE</scope>
</reference>
<dbReference type="Gene3D" id="3.40.50.1240">
    <property type="entry name" value="Phosphoglycerate mutase-like"/>
    <property type="match status" value="1"/>
</dbReference>
<dbReference type="SUPFAM" id="SSF52540">
    <property type="entry name" value="P-loop containing nucleoside triphosphate hydrolases"/>
    <property type="match status" value="1"/>
</dbReference>
<keyword evidence="6" id="KW-1185">Reference proteome</keyword>
<dbReference type="GeneID" id="17265309"/>
<dbReference type="RefSeq" id="XP_005772192.1">
    <property type="nucleotide sequence ID" value="XM_005772135.1"/>
</dbReference>
<dbReference type="eggNOG" id="KOG0234">
    <property type="taxonomic scope" value="Eukaryota"/>
</dbReference>
<dbReference type="GO" id="GO:0004331">
    <property type="term" value="F:fructose-2,6-bisphosphate 2-phosphatase activity"/>
    <property type="evidence" value="ECO:0007669"/>
    <property type="project" value="TreeGrafter"/>
</dbReference>
<dbReference type="InterPro" id="IPR003094">
    <property type="entry name" value="6Pfruct_kin"/>
</dbReference>
<dbReference type="PANTHER" id="PTHR10606">
    <property type="entry name" value="6-PHOSPHOFRUCTO-2-KINASE/FRUCTOSE-2,6-BISPHOSPHATASE"/>
    <property type="match status" value="1"/>
</dbReference>
<proteinExistence type="predicted"/>
<dbReference type="OMA" id="RCMYAYF"/>
<feature type="region of interest" description="Disordered" evidence="3">
    <location>
        <begin position="265"/>
        <end position="303"/>
    </location>
</feature>
<dbReference type="GO" id="GO:0006003">
    <property type="term" value="P:fructose 2,6-bisphosphate metabolic process"/>
    <property type="evidence" value="ECO:0007669"/>
    <property type="project" value="InterPro"/>
</dbReference>
<organism evidence="5 6">
    <name type="scientific">Emiliania huxleyi (strain CCMP1516)</name>
    <dbReference type="NCBI Taxonomy" id="280463"/>
    <lineage>
        <taxon>Eukaryota</taxon>
        <taxon>Haptista</taxon>
        <taxon>Haptophyta</taxon>
        <taxon>Prymnesiophyceae</taxon>
        <taxon>Isochrysidales</taxon>
        <taxon>Noelaerhabdaceae</taxon>
        <taxon>Emiliania</taxon>
    </lineage>
</organism>
<dbReference type="GO" id="GO:0005829">
    <property type="term" value="C:cytosol"/>
    <property type="evidence" value="ECO:0007669"/>
    <property type="project" value="TreeGrafter"/>
</dbReference>
<dbReference type="STRING" id="2903.R1CAP3"/>
<dbReference type="PANTHER" id="PTHR10606:SF44">
    <property type="entry name" value="6-PHOSPHOFRUCTO 2-KINASE_FRUCTOSE 2,6-BISPHOSPHATASE LONG FORM"/>
    <property type="match status" value="1"/>
</dbReference>
<dbReference type="InterPro" id="IPR013078">
    <property type="entry name" value="His_Pase_superF_clade-1"/>
</dbReference>
<protein>
    <recommendedName>
        <fullName evidence="4">6-phosphofructo-2-kinase domain-containing protein</fullName>
    </recommendedName>
</protein>
<evidence type="ECO:0000256" key="3">
    <source>
        <dbReference type="SAM" id="MobiDB-lite"/>
    </source>
</evidence>
<feature type="compositionally biased region" description="Pro residues" evidence="3">
    <location>
        <begin position="288"/>
        <end position="302"/>
    </location>
</feature>
<dbReference type="AlphaFoldDB" id="A0A0D3J8C8"/>
<dbReference type="Pfam" id="PF01591">
    <property type="entry name" value="6PF2K"/>
    <property type="match status" value="1"/>
</dbReference>
<dbReference type="PIRSF" id="PIRSF000709">
    <property type="entry name" value="6PFK_2-Ptase"/>
    <property type="match status" value="1"/>
</dbReference>
<dbReference type="PaxDb" id="2903-EOD19763"/>
<dbReference type="HOGENOM" id="CLU_006383_0_1_1"/>
<dbReference type="InterPro" id="IPR013079">
    <property type="entry name" value="6Phosfructo_kin"/>
</dbReference>
<keyword evidence="1" id="KW-0547">Nucleotide-binding</keyword>
<name>A0A0D3J8C8_EMIH1</name>
<evidence type="ECO:0000313" key="6">
    <source>
        <dbReference type="Proteomes" id="UP000013827"/>
    </source>
</evidence>
<dbReference type="Proteomes" id="UP000013827">
    <property type="component" value="Unassembled WGS sequence"/>
</dbReference>
<feature type="compositionally biased region" description="Polar residues" evidence="3">
    <location>
        <begin position="24"/>
        <end position="36"/>
    </location>
</feature>
<feature type="region of interest" description="Disordered" evidence="3">
    <location>
        <begin position="1"/>
        <end position="36"/>
    </location>
</feature>
<dbReference type="PRINTS" id="PR00991">
    <property type="entry name" value="6PFRUCTKNASE"/>
</dbReference>
<evidence type="ECO:0000259" key="4">
    <source>
        <dbReference type="Pfam" id="PF01591"/>
    </source>
</evidence>
<evidence type="ECO:0000256" key="1">
    <source>
        <dbReference type="ARBA" id="ARBA00022741"/>
    </source>
</evidence>
<dbReference type="InterPro" id="IPR029033">
    <property type="entry name" value="His_PPase_superfam"/>
</dbReference>
<evidence type="ECO:0000256" key="2">
    <source>
        <dbReference type="ARBA" id="ARBA00022840"/>
    </source>
</evidence>
<dbReference type="FunFam" id="3.40.50.300:FF:000644">
    <property type="entry name" value="GpmB, Fructose-2,6-bisphosphatase"/>
    <property type="match status" value="1"/>
</dbReference>
<keyword evidence="2" id="KW-0067">ATP-binding</keyword>
<sequence length="505" mass="56148">MSDEPPPTPVAFVRSPSLAPASHDNPTPQSWGPPTSYATKSDKIVCIMVGLPARGKSYISRRLAPYVSFFYGAPAKVFNVGDYRRKIARTTSMADFFDSSNQAAMKARAQACEEALTDLKRWIGETPSQQQRLDQKLHQSGDFGSLAIFDATNSTQSRRAWLVEQLKDTGAKVIFIESVCRDERLVQQTILHAKESVLARLEPRRTAGLGVDPAVAIADFEARIRHYEQVYQELGPPEKHLAWIQIVDGGRQLSMNNIRGFLPSRISQAEARDDPRSRVGQPSAASLPSPPPPPSPPSPPAPLSQFLVNLHALGEWVDAKVSLAADGSPVPCRLWTSSLLRTRRTARHISTPVVSYTTSDGAHLDWVQMRPKAFRNLDELYAGLCDGMTYEEIADNYPDEAEARGADKFQYRYPRGESYTDLIARLEPLAHELERSREPVVIVAHQAIHRVLFAYFMGMPREECIHVSIPLNTVIKITPTSNGCEEERTVVLQHPKGELLDPASH</sequence>
<dbReference type="GO" id="GO:0005524">
    <property type="term" value="F:ATP binding"/>
    <property type="evidence" value="ECO:0007669"/>
    <property type="project" value="UniProtKB-KW"/>
</dbReference>
<accession>A0A0D3J8C8</accession>